<name>A0ABR2T4R8_9ROSI</name>
<reference evidence="2 3" key="1">
    <citation type="journal article" date="2024" name="G3 (Bethesda)">
        <title>Genome assembly of Hibiscus sabdariffa L. provides insights into metabolisms of medicinal natural products.</title>
        <authorList>
            <person name="Kim T."/>
        </authorList>
    </citation>
    <scope>NUCLEOTIDE SEQUENCE [LARGE SCALE GENOMIC DNA]</scope>
    <source>
        <strain evidence="2">TK-2024</strain>
        <tissue evidence="2">Old leaves</tissue>
    </source>
</reference>
<keyword evidence="3" id="KW-1185">Reference proteome</keyword>
<protein>
    <submittedName>
        <fullName evidence="2">Uncharacterized protein</fullName>
    </submittedName>
</protein>
<evidence type="ECO:0000313" key="3">
    <source>
        <dbReference type="Proteomes" id="UP001396334"/>
    </source>
</evidence>
<evidence type="ECO:0000313" key="2">
    <source>
        <dbReference type="EMBL" id="KAK9032491.1"/>
    </source>
</evidence>
<evidence type="ECO:0000256" key="1">
    <source>
        <dbReference type="SAM" id="MobiDB-lite"/>
    </source>
</evidence>
<feature type="region of interest" description="Disordered" evidence="1">
    <location>
        <begin position="39"/>
        <end position="64"/>
    </location>
</feature>
<proteinExistence type="predicted"/>
<comment type="caution">
    <text evidence="2">The sequence shown here is derived from an EMBL/GenBank/DDBJ whole genome shotgun (WGS) entry which is preliminary data.</text>
</comment>
<dbReference type="Proteomes" id="UP001396334">
    <property type="component" value="Unassembled WGS sequence"/>
</dbReference>
<sequence length="142" mass="16436">MRLLNDNIVEECEMVSNYNDLSWAVRVDMENGNMEAVERDRLRKKKKRDRALKKSKKAGQAVAPRKAEVHIPIDLDIARNQILTKSIKNKIERRNSDMKLCGEGLYEEARKALELGKSLGMQIIGNEEEVVEEMVRLELLRE</sequence>
<dbReference type="EMBL" id="JBBPBN010000009">
    <property type="protein sequence ID" value="KAK9032491.1"/>
    <property type="molecule type" value="Genomic_DNA"/>
</dbReference>
<gene>
    <name evidence="2" type="ORF">V6N11_056752</name>
</gene>
<accession>A0ABR2T4R8</accession>
<feature type="compositionally biased region" description="Basic residues" evidence="1">
    <location>
        <begin position="42"/>
        <end position="57"/>
    </location>
</feature>
<organism evidence="2 3">
    <name type="scientific">Hibiscus sabdariffa</name>
    <name type="common">roselle</name>
    <dbReference type="NCBI Taxonomy" id="183260"/>
    <lineage>
        <taxon>Eukaryota</taxon>
        <taxon>Viridiplantae</taxon>
        <taxon>Streptophyta</taxon>
        <taxon>Embryophyta</taxon>
        <taxon>Tracheophyta</taxon>
        <taxon>Spermatophyta</taxon>
        <taxon>Magnoliopsida</taxon>
        <taxon>eudicotyledons</taxon>
        <taxon>Gunneridae</taxon>
        <taxon>Pentapetalae</taxon>
        <taxon>rosids</taxon>
        <taxon>malvids</taxon>
        <taxon>Malvales</taxon>
        <taxon>Malvaceae</taxon>
        <taxon>Malvoideae</taxon>
        <taxon>Hibiscus</taxon>
    </lineage>
</organism>